<dbReference type="OrthoDB" id="6929669at2759"/>
<accession>A0A821N709</accession>
<dbReference type="AlphaFoldDB" id="A0A821N709"/>
<comment type="caution">
    <text evidence="1">The sequence shown here is derived from an EMBL/GenBank/DDBJ whole genome shotgun (WGS) entry which is preliminary data.</text>
</comment>
<keyword evidence="2" id="KW-1185">Reference proteome</keyword>
<sequence>MKNVFGKELIGFECITVSRDLIYSRSIRSVNKGTMGRSQRAALMSARRLPLTRAKRHSYAQLGAHKRRRAARGLTAHGAHYAIPATCPTSSHGARRTNPTRYADRPRCTFTARMQSTHIFASRSDKRIDDESGS</sequence>
<gene>
    <name evidence="1" type="ORF">PMACD_LOCUS2232</name>
</gene>
<dbReference type="Proteomes" id="UP000663880">
    <property type="component" value="Unassembled WGS sequence"/>
</dbReference>
<organism evidence="1 2">
    <name type="scientific">Pieris macdunnoughi</name>
    <dbReference type="NCBI Taxonomy" id="345717"/>
    <lineage>
        <taxon>Eukaryota</taxon>
        <taxon>Metazoa</taxon>
        <taxon>Ecdysozoa</taxon>
        <taxon>Arthropoda</taxon>
        <taxon>Hexapoda</taxon>
        <taxon>Insecta</taxon>
        <taxon>Pterygota</taxon>
        <taxon>Neoptera</taxon>
        <taxon>Endopterygota</taxon>
        <taxon>Lepidoptera</taxon>
        <taxon>Glossata</taxon>
        <taxon>Ditrysia</taxon>
        <taxon>Papilionoidea</taxon>
        <taxon>Pieridae</taxon>
        <taxon>Pierinae</taxon>
        <taxon>Pieris</taxon>
    </lineage>
</organism>
<protein>
    <submittedName>
        <fullName evidence="1">Uncharacterized protein</fullName>
    </submittedName>
</protein>
<reference evidence="1" key="1">
    <citation type="submission" date="2021-02" db="EMBL/GenBank/DDBJ databases">
        <authorList>
            <person name="Steward A R."/>
        </authorList>
    </citation>
    <scope>NUCLEOTIDE SEQUENCE</scope>
</reference>
<dbReference type="EMBL" id="CAJOBZ010000004">
    <property type="protein sequence ID" value="CAF4778932.1"/>
    <property type="molecule type" value="Genomic_DNA"/>
</dbReference>
<name>A0A821N709_9NEOP</name>
<evidence type="ECO:0000313" key="2">
    <source>
        <dbReference type="Proteomes" id="UP000663880"/>
    </source>
</evidence>
<evidence type="ECO:0000313" key="1">
    <source>
        <dbReference type="EMBL" id="CAF4778932.1"/>
    </source>
</evidence>
<proteinExistence type="predicted"/>